<accession>A0A2T0SJ32</accession>
<keyword evidence="6" id="KW-1185">Reference proteome</keyword>
<evidence type="ECO:0000313" key="6">
    <source>
        <dbReference type="Proteomes" id="UP000239209"/>
    </source>
</evidence>
<dbReference type="Gene3D" id="3.30.70.270">
    <property type="match status" value="1"/>
</dbReference>
<evidence type="ECO:0000259" key="4">
    <source>
        <dbReference type="PROSITE" id="PS50887"/>
    </source>
</evidence>
<dbReference type="Pfam" id="PF08448">
    <property type="entry name" value="PAS_4"/>
    <property type="match status" value="1"/>
</dbReference>
<feature type="transmembrane region" description="Helical" evidence="1">
    <location>
        <begin position="40"/>
        <end position="60"/>
    </location>
</feature>
<dbReference type="InterPro" id="IPR035965">
    <property type="entry name" value="PAS-like_dom_sf"/>
</dbReference>
<keyword evidence="1" id="KW-1133">Transmembrane helix</keyword>
<organism evidence="5 6">
    <name type="scientific">Pseudosporangium ferrugineum</name>
    <dbReference type="NCBI Taxonomy" id="439699"/>
    <lineage>
        <taxon>Bacteria</taxon>
        <taxon>Bacillati</taxon>
        <taxon>Actinomycetota</taxon>
        <taxon>Actinomycetes</taxon>
        <taxon>Micromonosporales</taxon>
        <taxon>Micromonosporaceae</taxon>
        <taxon>Pseudosporangium</taxon>
    </lineage>
</organism>
<feature type="transmembrane region" description="Helical" evidence="1">
    <location>
        <begin position="7"/>
        <end position="28"/>
    </location>
</feature>
<name>A0A2T0SJ32_9ACTN</name>
<dbReference type="PANTHER" id="PTHR44757:SF2">
    <property type="entry name" value="BIOFILM ARCHITECTURE MAINTENANCE PROTEIN MBAA"/>
    <property type="match status" value="1"/>
</dbReference>
<dbReference type="SMART" id="SM00267">
    <property type="entry name" value="GGDEF"/>
    <property type="match status" value="1"/>
</dbReference>
<proteinExistence type="predicted"/>
<keyword evidence="1" id="KW-0812">Transmembrane</keyword>
<feature type="domain" description="PAS" evidence="2">
    <location>
        <begin position="146"/>
        <end position="216"/>
    </location>
</feature>
<dbReference type="InterPro" id="IPR000014">
    <property type="entry name" value="PAS"/>
</dbReference>
<dbReference type="InterPro" id="IPR001633">
    <property type="entry name" value="EAL_dom"/>
</dbReference>
<dbReference type="NCBIfam" id="TIGR00229">
    <property type="entry name" value="sensory_box"/>
    <property type="match status" value="1"/>
</dbReference>
<dbReference type="Gene3D" id="3.30.450.20">
    <property type="entry name" value="PAS domain"/>
    <property type="match status" value="1"/>
</dbReference>
<dbReference type="SMART" id="SM00091">
    <property type="entry name" value="PAS"/>
    <property type="match status" value="1"/>
</dbReference>
<protein>
    <submittedName>
        <fullName evidence="5">PAS domain S-box-containing protein/diguanylate cyclase (GGDEF)-like protein</fullName>
    </submittedName>
</protein>
<dbReference type="InterPro" id="IPR000160">
    <property type="entry name" value="GGDEF_dom"/>
</dbReference>
<evidence type="ECO:0000259" key="2">
    <source>
        <dbReference type="PROSITE" id="PS50112"/>
    </source>
</evidence>
<dbReference type="Pfam" id="PF00563">
    <property type="entry name" value="EAL"/>
    <property type="match status" value="1"/>
</dbReference>
<gene>
    <name evidence="5" type="ORF">CLV70_101573</name>
</gene>
<evidence type="ECO:0000259" key="3">
    <source>
        <dbReference type="PROSITE" id="PS50883"/>
    </source>
</evidence>
<dbReference type="Proteomes" id="UP000239209">
    <property type="component" value="Unassembled WGS sequence"/>
</dbReference>
<dbReference type="AlphaFoldDB" id="A0A2T0SJ32"/>
<dbReference type="CDD" id="cd00130">
    <property type="entry name" value="PAS"/>
    <property type="match status" value="1"/>
</dbReference>
<dbReference type="InterPro" id="IPR035919">
    <property type="entry name" value="EAL_sf"/>
</dbReference>
<dbReference type="SUPFAM" id="SSF55073">
    <property type="entry name" value="Nucleotide cyclase"/>
    <property type="match status" value="1"/>
</dbReference>
<dbReference type="FunFam" id="3.20.20.450:FF:000001">
    <property type="entry name" value="Cyclic di-GMP phosphodiesterase yahA"/>
    <property type="match status" value="1"/>
</dbReference>
<dbReference type="Pfam" id="PF00990">
    <property type="entry name" value="GGDEF"/>
    <property type="match status" value="1"/>
</dbReference>
<evidence type="ECO:0000256" key="1">
    <source>
        <dbReference type="SAM" id="Phobius"/>
    </source>
</evidence>
<dbReference type="PROSITE" id="PS50883">
    <property type="entry name" value="EAL"/>
    <property type="match status" value="1"/>
</dbReference>
<dbReference type="EMBL" id="PVZG01000001">
    <property type="protein sequence ID" value="PRY33411.1"/>
    <property type="molecule type" value="Genomic_DNA"/>
</dbReference>
<comment type="caution">
    <text evidence="5">The sequence shown here is derived from an EMBL/GenBank/DDBJ whole genome shotgun (WGS) entry which is preliminary data.</text>
</comment>
<dbReference type="SUPFAM" id="SSF141868">
    <property type="entry name" value="EAL domain-like"/>
    <property type="match status" value="1"/>
</dbReference>
<feature type="domain" description="GGDEF" evidence="4">
    <location>
        <begin position="302"/>
        <end position="434"/>
    </location>
</feature>
<dbReference type="PROSITE" id="PS50887">
    <property type="entry name" value="GGDEF"/>
    <property type="match status" value="1"/>
</dbReference>
<dbReference type="CDD" id="cd01949">
    <property type="entry name" value="GGDEF"/>
    <property type="match status" value="1"/>
</dbReference>
<dbReference type="SUPFAM" id="SSF55785">
    <property type="entry name" value="PYP-like sensor domain (PAS domain)"/>
    <property type="match status" value="1"/>
</dbReference>
<dbReference type="CDD" id="cd01948">
    <property type="entry name" value="EAL"/>
    <property type="match status" value="1"/>
</dbReference>
<dbReference type="SMART" id="SM00052">
    <property type="entry name" value="EAL"/>
    <property type="match status" value="1"/>
</dbReference>
<dbReference type="InterPro" id="IPR043128">
    <property type="entry name" value="Rev_trsase/Diguanyl_cyclase"/>
</dbReference>
<feature type="transmembrane region" description="Helical" evidence="1">
    <location>
        <begin position="72"/>
        <end position="95"/>
    </location>
</feature>
<reference evidence="5 6" key="1">
    <citation type="submission" date="2018-03" db="EMBL/GenBank/DDBJ databases">
        <title>Genomic Encyclopedia of Archaeal and Bacterial Type Strains, Phase II (KMG-II): from individual species to whole genera.</title>
        <authorList>
            <person name="Goeker M."/>
        </authorList>
    </citation>
    <scope>NUCLEOTIDE SEQUENCE [LARGE SCALE GENOMIC DNA]</scope>
    <source>
        <strain evidence="5 6">DSM 45348</strain>
    </source>
</reference>
<dbReference type="RefSeq" id="WP_106124711.1">
    <property type="nucleotide sequence ID" value="NZ_PVZG01000001.1"/>
</dbReference>
<evidence type="ECO:0000313" key="5">
    <source>
        <dbReference type="EMBL" id="PRY33411.1"/>
    </source>
</evidence>
<dbReference type="OrthoDB" id="3304401at2"/>
<sequence>MAGTRRAVRLADAAMVVCSLVLVGWIVAFDPLVRRTYDSGGALATGWFLAFALLFLAACLPAGAPSPPVRQWFAVLAPYVAVSAALACAAVAAAVTGRTSVFATWCGSALVLLLVARQLLTLHETRRLTRVLESRVAARTAELRTSEARFRALVQRSSEAVAVIDADSTMRYQSESVERIFGWPARGLLGRRLVDIAGPRSGPRIAAAIDAVVAGPETVTVLEVPMPHRDGRVRYAEMTITNLLGDPAVAGLVLNTRDVHDARELQDRLVHEAYHDALTGLPSRALFRERLAGALGRGAGPDDVAILFLDLDGFKEVNDSLGHAAGDRLLLDVAERLRAAVREGDTVARFGGDEFGVIVESVTARADAEAVAGRIAAALREPFCAGGRELHVAVSIGLACASDAADVEHLLRNADLAMYRAKSGGGDGLAAYDPAMLAGLVSRLELEADLRAALARDELALHYQPTVDLRTGEITGFEALVRWHHPARGTVPPLDFIGTAEATGLIVPLGRWVLAEACRQAVAWGAGTTRRLKMAVNVSVRQFELTDLAATVAEVLAESGLPADQLCLEMTESVLLTDTDENLAQLQRLRALGVTLAMDDFGTGYSSLAYLRRFPLDILKIDRSFVDRLGGDDRDEALVRTIVRLGRSLGMATVAEGIEDAAQLSVLRELRCDFAQGFYLSRPLPPAQATRVLTGGIAAAAG</sequence>
<dbReference type="PANTHER" id="PTHR44757">
    <property type="entry name" value="DIGUANYLATE CYCLASE DGCP"/>
    <property type="match status" value="1"/>
</dbReference>
<dbReference type="InterPro" id="IPR052155">
    <property type="entry name" value="Biofilm_reg_signaling"/>
</dbReference>
<dbReference type="InterPro" id="IPR029787">
    <property type="entry name" value="Nucleotide_cyclase"/>
</dbReference>
<dbReference type="InterPro" id="IPR013656">
    <property type="entry name" value="PAS_4"/>
</dbReference>
<feature type="domain" description="EAL" evidence="3">
    <location>
        <begin position="443"/>
        <end position="697"/>
    </location>
</feature>
<dbReference type="NCBIfam" id="TIGR00254">
    <property type="entry name" value="GGDEF"/>
    <property type="match status" value="1"/>
</dbReference>
<dbReference type="Gene3D" id="3.20.20.450">
    <property type="entry name" value="EAL domain"/>
    <property type="match status" value="1"/>
</dbReference>
<dbReference type="PROSITE" id="PS50112">
    <property type="entry name" value="PAS"/>
    <property type="match status" value="1"/>
</dbReference>
<keyword evidence="1" id="KW-0472">Membrane</keyword>